<dbReference type="GO" id="GO:0006310">
    <property type="term" value="P:DNA recombination"/>
    <property type="evidence" value="ECO:0007669"/>
    <property type="project" value="UniProtKB-UniRule"/>
</dbReference>
<evidence type="ECO:0000256" key="1">
    <source>
        <dbReference type="ARBA" id="ARBA00007452"/>
    </source>
</evidence>
<protein>
    <recommendedName>
        <fullName evidence="2 7">DNA repair protein RecO</fullName>
    </recommendedName>
    <alternativeName>
        <fullName evidence="6 7">Recombination protein O</fullName>
    </alternativeName>
</protein>
<evidence type="ECO:0000256" key="4">
    <source>
        <dbReference type="ARBA" id="ARBA00023172"/>
    </source>
</evidence>
<comment type="function">
    <text evidence="7">Involved in DNA repair and RecF pathway recombination.</text>
</comment>
<name>A0A516H4B2_9PROT</name>
<dbReference type="InterPro" id="IPR022572">
    <property type="entry name" value="DNA_rep/recomb_RecO_N"/>
</dbReference>
<dbReference type="RefSeq" id="WP_144069578.1">
    <property type="nucleotide sequence ID" value="NZ_CP041636.1"/>
</dbReference>
<evidence type="ECO:0000259" key="8">
    <source>
        <dbReference type="Pfam" id="PF11967"/>
    </source>
</evidence>
<dbReference type="InterPro" id="IPR037278">
    <property type="entry name" value="ARFGAP/RecO"/>
</dbReference>
<evidence type="ECO:0000256" key="6">
    <source>
        <dbReference type="ARBA" id="ARBA00033409"/>
    </source>
</evidence>
<dbReference type="EMBL" id="CP041636">
    <property type="protein sequence ID" value="QDO98597.1"/>
    <property type="molecule type" value="Genomic_DNA"/>
</dbReference>
<dbReference type="GO" id="GO:0006302">
    <property type="term" value="P:double-strand break repair"/>
    <property type="evidence" value="ECO:0007669"/>
    <property type="project" value="TreeGrafter"/>
</dbReference>
<dbReference type="Proteomes" id="UP000317496">
    <property type="component" value="Chromosome"/>
</dbReference>
<sequence length="251" mass="26947">MDWQDEGVVLSVRHHGESARIVTLLTESYGRHAGLLRGSGTGRGGALQPGQLVGAEWRARLSEQLGYYTLEALKHPAALMLDDPARLAALRAVCALVDAALPEREPHPNLFGATKALFALMAEMEDPGDWGALYVRWETGLLAEMGYGIDLESCAATGATTNLTHVSPRSGRAVSAEAAAPYADRMLKLPAFLVPGRAEAESLPNDSLQAVLDGLALTGHFLENRLFAQLHAPVPQARARLIEVVRNQGQK</sequence>
<evidence type="ECO:0000256" key="2">
    <source>
        <dbReference type="ARBA" id="ARBA00021310"/>
    </source>
</evidence>
<evidence type="ECO:0000256" key="3">
    <source>
        <dbReference type="ARBA" id="ARBA00022763"/>
    </source>
</evidence>
<dbReference type="InterPro" id="IPR042242">
    <property type="entry name" value="RecO_C"/>
</dbReference>
<dbReference type="OrthoDB" id="9804792at2"/>
<feature type="domain" description="DNA replication/recombination mediator RecO N-terminal" evidence="8">
    <location>
        <begin position="1"/>
        <end position="69"/>
    </location>
</feature>
<dbReference type="SUPFAM" id="SSF50249">
    <property type="entry name" value="Nucleic acid-binding proteins"/>
    <property type="match status" value="1"/>
</dbReference>
<evidence type="ECO:0000313" key="9">
    <source>
        <dbReference type="EMBL" id="QDO98597.1"/>
    </source>
</evidence>
<accession>A0A516H4B2</accession>
<dbReference type="GO" id="GO:0043590">
    <property type="term" value="C:bacterial nucleoid"/>
    <property type="evidence" value="ECO:0007669"/>
    <property type="project" value="TreeGrafter"/>
</dbReference>
<reference evidence="9 10" key="1">
    <citation type="submission" date="2019-07" db="EMBL/GenBank/DDBJ databases">
        <title>Genome sequencing for Ferrovibrio sp. K5.</title>
        <authorList>
            <person name="Park S.-J."/>
        </authorList>
    </citation>
    <scope>NUCLEOTIDE SEQUENCE [LARGE SCALE GENOMIC DNA]</scope>
    <source>
        <strain evidence="9 10">K5</strain>
    </source>
</reference>
<dbReference type="Pfam" id="PF11967">
    <property type="entry name" value="RecO_N"/>
    <property type="match status" value="1"/>
</dbReference>
<evidence type="ECO:0000256" key="7">
    <source>
        <dbReference type="HAMAP-Rule" id="MF_00201"/>
    </source>
</evidence>
<evidence type="ECO:0000313" key="10">
    <source>
        <dbReference type="Proteomes" id="UP000317496"/>
    </source>
</evidence>
<dbReference type="KEGG" id="fer:FNB15_15500"/>
<dbReference type="NCBIfam" id="TIGR00613">
    <property type="entry name" value="reco"/>
    <property type="match status" value="1"/>
</dbReference>
<keyword evidence="5 7" id="KW-0234">DNA repair</keyword>
<dbReference type="AlphaFoldDB" id="A0A516H4B2"/>
<dbReference type="SUPFAM" id="SSF57863">
    <property type="entry name" value="ArfGap/RecO-like zinc finger"/>
    <property type="match status" value="1"/>
</dbReference>
<dbReference type="InterPro" id="IPR012340">
    <property type="entry name" value="NA-bd_OB-fold"/>
</dbReference>
<organism evidence="9 10">
    <name type="scientific">Ferrovibrio terrae</name>
    <dbReference type="NCBI Taxonomy" id="2594003"/>
    <lineage>
        <taxon>Bacteria</taxon>
        <taxon>Pseudomonadati</taxon>
        <taxon>Pseudomonadota</taxon>
        <taxon>Alphaproteobacteria</taxon>
        <taxon>Rhodospirillales</taxon>
        <taxon>Rhodospirillaceae</taxon>
        <taxon>Ferrovibrio</taxon>
    </lineage>
</organism>
<keyword evidence="3 7" id="KW-0227">DNA damage</keyword>
<keyword evidence="10" id="KW-1185">Reference proteome</keyword>
<dbReference type="HAMAP" id="MF_00201">
    <property type="entry name" value="RecO"/>
    <property type="match status" value="1"/>
</dbReference>
<dbReference type="InterPro" id="IPR003717">
    <property type="entry name" value="RecO"/>
</dbReference>
<dbReference type="Gene3D" id="1.20.1440.120">
    <property type="entry name" value="Recombination protein O, C-terminal domain"/>
    <property type="match status" value="1"/>
</dbReference>
<dbReference type="Gene3D" id="2.40.50.140">
    <property type="entry name" value="Nucleic acid-binding proteins"/>
    <property type="match status" value="1"/>
</dbReference>
<evidence type="ECO:0000256" key="5">
    <source>
        <dbReference type="ARBA" id="ARBA00023204"/>
    </source>
</evidence>
<dbReference type="PANTHER" id="PTHR33991:SF1">
    <property type="entry name" value="DNA REPAIR PROTEIN RECO"/>
    <property type="match status" value="1"/>
</dbReference>
<comment type="similarity">
    <text evidence="1 7">Belongs to the RecO family.</text>
</comment>
<dbReference type="Pfam" id="PF02565">
    <property type="entry name" value="RecO_C"/>
    <property type="match status" value="1"/>
</dbReference>
<keyword evidence="4 7" id="KW-0233">DNA recombination</keyword>
<dbReference type="PANTHER" id="PTHR33991">
    <property type="entry name" value="DNA REPAIR PROTEIN RECO"/>
    <property type="match status" value="1"/>
</dbReference>
<proteinExistence type="inferred from homology"/>
<gene>
    <name evidence="7 9" type="primary">recO</name>
    <name evidence="9" type="ORF">FNB15_15500</name>
</gene>